<dbReference type="EMBL" id="CP113361">
    <property type="protein sequence ID" value="WAI01106.1"/>
    <property type="molecule type" value="Genomic_DNA"/>
</dbReference>
<organism evidence="1 2">
    <name type="scientific">Methanogenium organophilum</name>
    <dbReference type="NCBI Taxonomy" id="2199"/>
    <lineage>
        <taxon>Archaea</taxon>
        <taxon>Methanobacteriati</taxon>
        <taxon>Methanobacteriota</taxon>
        <taxon>Stenosarchaea group</taxon>
        <taxon>Methanomicrobia</taxon>
        <taxon>Methanomicrobiales</taxon>
        <taxon>Methanomicrobiaceae</taxon>
        <taxon>Methanogenium</taxon>
    </lineage>
</organism>
<dbReference type="KEGG" id="mou:OU421_11890"/>
<accession>A0A9X9T850</accession>
<dbReference type="Proteomes" id="UP001163096">
    <property type="component" value="Chromosome"/>
</dbReference>
<name>A0A9X9T850_METOG</name>
<proteinExistence type="predicted"/>
<dbReference type="AlphaFoldDB" id="A0A9X9T850"/>
<dbReference type="GeneID" id="76835814"/>
<dbReference type="RefSeq" id="WP_268186320.1">
    <property type="nucleotide sequence ID" value="NZ_CP113361.1"/>
</dbReference>
<sequence>MTEEVNTWFNKTALVSGQSADVELCDGAEGQLSGSRYFLTVRLSYPFLLENLLMFCRPRSRSTSWAMSRIIKNSSMFNILPNLQGG</sequence>
<keyword evidence="2" id="KW-1185">Reference proteome</keyword>
<protein>
    <submittedName>
        <fullName evidence="1">Uncharacterized protein</fullName>
    </submittedName>
</protein>
<gene>
    <name evidence="1" type="ORF">OU421_11890</name>
</gene>
<evidence type="ECO:0000313" key="1">
    <source>
        <dbReference type="EMBL" id="WAI01106.1"/>
    </source>
</evidence>
<evidence type="ECO:0000313" key="2">
    <source>
        <dbReference type="Proteomes" id="UP001163096"/>
    </source>
</evidence>
<reference evidence="1" key="1">
    <citation type="submission" date="2022-11" db="EMBL/GenBank/DDBJ databases">
        <title>Complete genome sequence of Methanogenium organophilum DSM 3596.</title>
        <authorList>
            <person name="Chen S.-C."/>
            <person name="Lai S.-J."/>
            <person name="You Y.-T."/>
        </authorList>
    </citation>
    <scope>NUCLEOTIDE SEQUENCE</scope>
    <source>
        <strain evidence="1">DSM 3596</strain>
    </source>
</reference>